<dbReference type="InterPro" id="IPR009075">
    <property type="entry name" value="AcylCo_DH/oxidase_C"/>
</dbReference>
<dbReference type="SUPFAM" id="SSF56645">
    <property type="entry name" value="Acyl-CoA dehydrogenase NM domain-like"/>
    <property type="match status" value="1"/>
</dbReference>
<dbReference type="Proteomes" id="UP000494040">
    <property type="component" value="Unassembled WGS sequence"/>
</dbReference>
<dbReference type="OrthoDB" id="354at2759"/>
<dbReference type="Pfam" id="PF02770">
    <property type="entry name" value="Acyl-CoA_dh_M"/>
    <property type="match status" value="1"/>
</dbReference>
<dbReference type="InterPro" id="IPR037069">
    <property type="entry name" value="AcylCoA_DH/ox_N_sf"/>
</dbReference>
<dbReference type="Gene3D" id="1.10.540.10">
    <property type="entry name" value="Acyl-CoA dehydrogenase/oxidase, N-terminal domain"/>
    <property type="match status" value="1"/>
</dbReference>
<evidence type="ECO:0000256" key="7">
    <source>
        <dbReference type="ARBA" id="ARBA00023002"/>
    </source>
</evidence>
<dbReference type="InterPro" id="IPR046373">
    <property type="entry name" value="Acyl-CoA_Oxase/DH_mid-dom_sf"/>
</dbReference>
<evidence type="ECO:0000256" key="5">
    <source>
        <dbReference type="ARBA" id="ARBA00022827"/>
    </source>
</evidence>
<dbReference type="Pfam" id="PF02771">
    <property type="entry name" value="Acyl-CoA_dh_N"/>
    <property type="match status" value="1"/>
</dbReference>
<keyword evidence="15" id="KW-1185">Reference proteome</keyword>
<feature type="domain" description="Acyl-CoA dehydrogenase/oxidase N-terminal" evidence="12">
    <location>
        <begin position="85"/>
        <end position="181"/>
    </location>
</feature>
<evidence type="ECO:0000313" key="14">
    <source>
        <dbReference type="EnsemblMetazoa" id="XP_024085278.1"/>
    </source>
</evidence>
<evidence type="ECO:0000259" key="10">
    <source>
        <dbReference type="Pfam" id="PF00441"/>
    </source>
</evidence>
<evidence type="ECO:0000259" key="12">
    <source>
        <dbReference type="Pfam" id="PF02771"/>
    </source>
</evidence>
<dbReference type="InterPro" id="IPR013786">
    <property type="entry name" value="AcylCoA_DH/ox_N"/>
</dbReference>
<keyword evidence="7 9" id="KW-0560">Oxidoreductase</keyword>
<reference evidence="14" key="1">
    <citation type="submission" date="2022-01" db="UniProtKB">
        <authorList>
            <consortium name="EnsemblMetazoa"/>
        </authorList>
    </citation>
    <scope>IDENTIFICATION</scope>
</reference>
<dbReference type="GO" id="GO:0006631">
    <property type="term" value="P:fatty acid metabolic process"/>
    <property type="evidence" value="ECO:0007669"/>
    <property type="project" value="UniProtKB-ARBA"/>
</dbReference>
<evidence type="ECO:0000256" key="2">
    <source>
        <dbReference type="ARBA" id="ARBA00004173"/>
    </source>
</evidence>
<evidence type="ECO:0000259" key="11">
    <source>
        <dbReference type="Pfam" id="PF02770"/>
    </source>
</evidence>
<protein>
    <submittedName>
        <fullName evidence="14">Uncharacterized protein</fullName>
    </submittedName>
</protein>
<comment type="subcellular location">
    <subcellularLocation>
        <location evidence="2">Mitochondrion</location>
    </subcellularLocation>
</comment>
<feature type="domain" description="ACAD9/ACADV-like C-terminal" evidence="13">
    <location>
        <begin position="497"/>
        <end position="616"/>
    </location>
</feature>
<evidence type="ECO:0000256" key="8">
    <source>
        <dbReference type="ARBA" id="ARBA00023128"/>
    </source>
</evidence>
<proteinExistence type="inferred from homology"/>
<dbReference type="InterPro" id="IPR049448">
    <property type="entry name" value="ACAD9/ACADV-like_C"/>
</dbReference>
<accession>A0A8I6STL6</accession>
<dbReference type="PANTHER" id="PTHR43884">
    <property type="entry name" value="ACYL-COA DEHYDROGENASE"/>
    <property type="match status" value="1"/>
</dbReference>
<dbReference type="GO" id="GO:0050660">
    <property type="term" value="F:flavin adenine dinucleotide binding"/>
    <property type="evidence" value="ECO:0007669"/>
    <property type="project" value="InterPro"/>
</dbReference>
<dbReference type="Pfam" id="PF00441">
    <property type="entry name" value="Acyl-CoA_dh_1"/>
    <property type="match status" value="1"/>
</dbReference>
<dbReference type="Pfam" id="PF21343">
    <property type="entry name" value="ACAD9-ACADV_C"/>
    <property type="match status" value="1"/>
</dbReference>
<organism evidence="14 15">
    <name type="scientific">Cimex lectularius</name>
    <name type="common">Bed bug</name>
    <name type="synonym">Acanthia lectularia</name>
    <dbReference type="NCBI Taxonomy" id="79782"/>
    <lineage>
        <taxon>Eukaryota</taxon>
        <taxon>Metazoa</taxon>
        <taxon>Ecdysozoa</taxon>
        <taxon>Arthropoda</taxon>
        <taxon>Hexapoda</taxon>
        <taxon>Insecta</taxon>
        <taxon>Pterygota</taxon>
        <taxon>Neoptera</taxon>
        <taxon>Paraneoptera</taxon>
        <taxon>Hemiptera</taxon>
        <taxon>Heteroptera</taxon>
        <taxon>Panheteroptera</taxon>
        <taxon>Cimicomorpha</taxon>
        <taxon>Cimicidae</taxon>
        <taxon>Cimex</taxon>
    </lineage>
</organism>
<dbReference type="KEGG" id="clec:106664741"/>
<evidence type="ECO:0000256" key="4">
    <source>
        <dbReference type="ARBA" id="ARBA00022630"/>
    </source>
</evidence>
<dbReference type="InterPro" id="IPR036250">
    <property type="entry name" value="AcylCo_DH-like_C"/>
</dbReference>
<keyword evidence="8" id="KW-0496">Mitochondrion</keyword>
<dbReference type="SUPFAM" id="SSF47203">
    <property type="entry name" value="Acyl-CoA dehydrogenase C-terminal domain-like"/>
    <property type="match status" value="1"/>
</dbReference>
<dbReference type="RefSeq" id="XP_024085278.1">
    <property type="nucleotide sequence ID" value="XM_024229510.1"/>
</dbReference>
<name>A0A8I6STL6_CIMLE</name>
<sequence>MIYSTNRFISSASFRLFKLEFRARKCTSILPAIEKISLHPTVQTKSEKEPFMKNVFLGKFDKDFLIYPEILNKEEIEDIEKRVSFLRQTLETKEKSENAEEKTTMFEELVKSGILKLQAPVDYGGFEVKTTHITKTCDSLKLNHSEALLLDIHRSLIIETIVKYGTDFHKQKYLRKLLNGEITGAYALSDESRDTDALSIETTATFCEDENHFLINGNKKWVTNGKNADFFIIFAQIKNYSSHKDIKKLAAFIVEKDSNSFSFSAPKMSGPNDCGICDIKLHNVVATQENLLGGDDEGYEISTFGLQLQNHFLPSSILGSLKDIFQETTELVKPRKFFSKDLKDSENVKAKLGKVGVTIYTLESMMYLLSGALDQYEIDTRLESAIIQVFAYEKCLESYKTCLDLIGKLNYDKQIAYSEKLNDIYNVMLSVNTTVIIKLFISLCGLEYAGLKMASIVQKMRHPFNFPGFFFRKLISSYKHNRDTPNLDQQLYMNLHPSLRSASEQLEYCVTRFNYAIENVLVTHGTAVVDHDLDLVRIADIAVHIFAMTSVLGRASRSYCTGVRHCDDEVLISRAICQDSTISVRKLVEDLVGGVTYTTDHIHLNIGSNVVQNGGYYLEHPTVKNIN</sequence>
<dbReference type="InterPro" id="IPR006091">
    <property type="entry name" value="Acyl-CoA_Oxase/DH_mid-dom"/>
</dbReference>
<dbReference type="Gene3D" id="2.40.110.10">
    <property type="entry name" value="Butyryl-CoA Dehydrogenase, subunit A, domain 2"/>
    <property type="match status" value="1"/>
</dbReference>
<dbReference type="OMA" id="IYAMWAS"/>
<dbReference type="GO" id="GO:0005739">
    <property type="term" value="C:mitochondrion"/>
    <property type="evidence" value="ECO:0007669"/>
    <property type="project" value="UniProtKB-SubCell"/>
</dbReference>
<evidence type="ECO:0000256" key="3">
    <source>
        <dbReference type="ARBA" id="ARBA00009347"/>
    </source>
</evidence>
<feature type="domain" description="Acyl-CoA dehydrogenase/oxidase C-terminal" evidence="10">
    <location>
        <begin position="317"/>
        <end position="416"/>
    </location>
</feature>
<keyword evidence="5 9" id="KW-0274">FAD</keyword>
<keyword evidence="4 9" id="KW-0285">Flavoprotein</keyword>
<keyword evidence="6" id="KW-0809">Transit peptide</keyword>
<feature type="domain" description="Acyl-CoA oxidase/dehydrogenase middle" evidence="11">
    <location>
        <begin position="185"/>
        <end position="284"/>
    </location>
</feature>
<dbReference type="AlphaFoldDB" id="A0A8I6STL6"/>
<comment type="cofactor">
    <cofactor evidence="1 9">
        <name>FAD</name>
        <dbReference type="ChEBI" id="CHEBI:57692"/>
    </cofactor>
</comment>
<evidence type="ECO:0000256" key="1">
    <source>
        <dbReference type="ARBA" id="ARBA00001974"/>
    </source>
</evidence>
<dbReference type="Gene3D" id="1.20.140.10">
    <property type="entry name" value="Butyryl-CoA Dehydrogenase, subunit A, domain 3"/>
    <property type="match status" value="2"/>
</dbReference>
<evidence type="ECO:0000313" key="15">
    <source>
        <dbReference type="Proteomes" id="UP000494040"/>
    </source>
</evidence>
<dbReference type="InterPro" id="IPR009100">
    <property type="entry name" value="AcylCoA_DH/oxidase_NM_dom_sf"/>
</dbReference>
<dbReference type="EnsemblMetazoa" id="XM_024229510.1">
    <property type="protein sequence ID" value="XP_024085278.1"/>
    <property type="gene ID" value="LOC106664741"/>
</dbReference>
<dbReference type="PANTHER" id="PTHR43884:SF9">
    <property type="entry name" value="COMPLEX I ASSEMBLY FACTOR ACAD9, MITOCHONDRIAL"/>
    <property type="match status" value="1"/>
</dbReference>
<dbReference type="GO" id="GO:0003995">
    <property type="term" value="F:acyl-CoA dehydrogenase activity"/>
    <property type="evidence" value="ECO:0007669"/>
    <property type="project" value="TreeGrafter"/>
</dbReference>
<evidence type="ECO:0000256" key="6">
    <source>
        <dbReference type="ARBA" id="ARBA00022946"/>
    </source>
</evidence>
<comment type="similarity">
    <text evidence="3 9">Belongs to the acyl-CoA dehydrogenase family.</text>
</comment>
<evidence type="ECO:0000259" key="13">
    <source>
        <dbReference type="Pfam" id="PF21343"/>
    </source>
</evidence>
<dbReference type="GeneID" id="106664741"/>
<evidence type="ECO:0000256" key="9">
    <source>
        <dbReference type="RuleBase" id="RU362125"/>
    </source>
</evidence>